<sequence length="82" mass="9296">MVFQKPHIPFHWCGWSKLMTNITMQAFVATPHNSLHPVKFWMYFKVAANLKLSYIFLVLVHLISSNIGADIGLVALVVSVNI</sequence>
<evidence type="ECO:0000256" key="1">
    <source>
        <dbReference type="SAM" id="Phobius"/>
    </source>
</evidence>
<dbReference type="AlphaFoldDB" id="A0A0A9F7B6"/>
<feature type="transmembrane region" description="Helical" evidence="1">
    <location>
        <begin position="52"/>
        <end position="78"/>
    </location>
</feature>
<organism evidence="2">
    <name type="scientific">Arundo donax</name>
    <name type="common">Giant reed</name>
    <name type="synonym">Donax arundinaceus</name>
    <dbReference type="NCBI Taxonomy" id="35708"/>
    <lineage>
        <taxon>Eukaryota</taxon>
        <taxon>Viridiplantae</taxon>
        <taxon>Streptophyta</taxon>
        <taxon>Embryophyta</taxon>
        <taxon>Tracheophyta</taxon>
        <taxon>Spermatophyta</taxon>
        <taxon>Magnoliopsida</taxon>
        <taxon>Liliopsida</taxon>
        <taxon>Poales</taxon>
        <taxon>Poaceae</taxon>
        <taxon>PACMAD clade</taxon>
        <taxon>Arundinoideae</taxon>
        <taxon>Arundineae</taxon>
        <taxon>Arundo</taxon>
    </lineage>
</organism>
<reference evidence="2" key="1">
    <citation type="submission" date="2014-09" db="EMBL/GenBank/DDBJ databases">
        <authorList>
            <person name="Magalhaes I.L.F."/>
            <person name="Oliveira U."/>
            <person name="Santos F.R."/>
            <person name="Vidigal T.H.D.A."/>
            <person name="Brescovit A.D."/>
            <person name="Santos A.J."/>
        </authorList>
    </citation>
    <scope>NUCLEOTIDE SEQUENCE</scope>
    <source>
        <tissue evidence="2">Shoot tissue taken approximately 20 cm above the soil surface</tissue>
    </source>
</reference>
<keyword evidence="1" id="KW-0812">Transmembrane</keyword>
<protein>
    <submittedName>
        <fullName evidence="2">Uncharacterized protein</fullName>
    </submittedName>
</protein>
<reference evidence="2" key="2">
    <citation type="journal article" date="2015" name="Data Brief">
        <title>Shoot transcriptome of the giant reed, Arundo donax.</title>
        <authorList>
            <person name="Barrero R.A."/>
            <person name="Guerrero F.D."/>
            <person name="Moolhuijzen P."/>
            <person name="Goolsby J.A."/>
            <person name="Tidwell J."/>
            <person name="Bellgard S.E."/>
            <person name="Bellgard M.I."/>
        </authorList>
    </citation>
    <scope>NUCLEOTIDE SEQUENCE</scope>
    <source>
        <tissue evidence="2">Shoot tissue taken approximately 20 cm above the soil surface</tissue>
    </source>
</reference>
<name>A0A0A9F7B6_ARUDO</name>
<proteinExistence type="predicted"/>
<dbReference type="EMBL" id="GBRH01191860">
    <property type="protein sequence ID" value="JAE06036.1"/>
    <property type="molecule type" value="Transcribed_RNA"/>
</dbReference>
<evidence type="ECO:0000313" key="2">
    <source>
        <dbReference type="EMBL" id="JAE06036.1"/>
    </source>
</evidence>
<accession>A0A0A9F7B6</accession>
<keyword evidence="1" id="KW-1133">Transmembrane helix</keyword>
<keyword evidence="1" id="KW-0472">Membrane</keyword>